<evidence type="ECO:0000256" key="2">
    <source>
        <dbReference type="ARBA" id="ARBA00023128"/>
    </source>
</evidence>
<evidence type="ECO:0008006" key="6">
    <source>
        <dbReference type="Google" id="ProtNLM"/>
    </source>
</evidence>
<evidence type="ECO:0000256" key="4">
    <source>
        <dbReference type="SAM" id="Phobius"/>
    </source>
</evidence>
<dbReference type="AlphaFoldDB" id="A0AA97P1P9"/>
<sequence>MVQYYQIAGRKVGSHYLAMGVLTAMFGGVYASLSGPSKVPKAGTTPPINAASSDEADFIKSVPSSKHSELPVDCQAT</sequence>
<feature type="transmembrane region" description="Helical" evidence="4">
    <location>
        <begin position="12"/>
        <end position="33"/>
    </location>
</feature>
<evidence type="ECO:0000313" key="5">
    <source>
        <dbReference type="EMBL" id="ELQ40461.1"/>
    </source>
</evidence>
<organism evidence="5">
    <name type="scientific">Pyricularia oryzae (strain Y34)</name>
    <name type="common">Rice blast fungus</name>
    <name type="synonym">Magnaporthe oryzae</name>
    <dbReference type="NCBI Taxonomy" id="1143189"/>
    <lineage>
        <taxon>Eukaryota</taxon>
        <taxon>Fungi</taxon>
        <taxon>Dikarya</taxon>
        <taxon>Ascomycota</taxon>
        <taxon>Pezizomycotina</taxon>
        <taxon>Sordariomycetes</taxon>
        <taxon>Sordariomycetidae</taxon>
        <taxon>Magnaporthales</taxon>
        <taxon>Pyriculariaceae</taxon>
        <taxon>Pyricularia</taxon>
    </lineage>
</organism>
<dbReference type="Proteomes" id="UP000011086">
    <property type="component" value="Unassembled WGS sequence"/>
</dbReference>
<gene>
    <name evidence="5" type="ORF">OOU_Y34scaffold00433g5</name>
</gene>
<dbReference type="EMBL" id="JH793484">
    <property type="protein sequence ID" value="ELQ40461.1"/>
    <property type="molecule type" value="Genomic_DNA"/>
</dbReference>
<dbReference type="GO" id="GO:0031966">
    <property type="term" value="C:mitochondrial membrane"/>
    <property type="evidence" value="ECO:0007669"/>
    <property type="project" value="UniProtKB-SubCell"/>
</dbReference>
<evidence type="ECO:0000256" key="1">
    <source>
        <dbReference type="ARBA" id="ARBA00004325"/>
    </source>
</evidence>
<name>A0AA97P1P9_PYRO3</name>
<keyword evidence="4" id="KW-0812">Transmembrane</keyword>
<dbReference type="GO" id="GO:0015986">
    <property type="term" value="P:proton motive force-driven ATP synthesis"/>
    <property type="evidence" value="ECO:0007669"/>
    <property type="project" value="TreeGrafter"/>
</dbReference>
<dbReference type="InterPro" id="IPR021278">
    <property type="entry name" value="ATP19"/>
</dbReference>
<dbReference type="Pfam" id="PF11022">
    <property type="entry name" value="ATP19"/>
    <property type="match status" value="1"/>
</dbReference>
<keyword evidence="4" id="KW-1133">Transmembrane helix</keyword>
<accession>A0AA97P1P9</accession>
<evidence type="ECO:0000256" key="3">
    <source>
        <dbReference type="ARBA" id="ARBA00023136"/>
    </source>
</evidence>
<keyword evidence="2" id="KW-0496">Mitochondrion</keyword>
<reference evidence="5" key="1">
    <citation type="journal article" date="2012" name="PLoS Genet.">
        <title>Comparative analysis of the genomes of two field isolates of the rice blast fungus Magnaporthe oryzae.</title>
        <authorList>
            <person name="Xue M."/>
            <person name="Yang J."/>
            <person name="Li Z."/>
            <person name="Hu S."/>
            <person name="Yao N."/>
            <person name="Dean R.A."/>
            <person name="Zhao W."/>
            <person name="Shen M."/>
            <person name="Zhang H."/>
            <person name="Li C."/>
            <person name="Liu L."/>
            <person name="Cao L."/>
            <person name="Xu X."/>
            <person name="Xing Y."/>
            <person name="Hsiang T."/>
            <person name="Zhang Z."/>
            <person name="Xu J.R."/>
            <person name="Peng Y.L."/>
        </authorList>
    </citation>
    <scope>NUCLEOTIDE SEQUENCE</scope>
    <source>
        <strain evidence="5">Y34</strain>
    </source>
</reference>
<comment type="subcellular location">
    <subcellularLocation>
        <location evidence="1">Mitochondrion membrane</location>
    </subcellularLocation>
</comment>
<dbReference type="PANTHER" id="PTHR28074:SF1">
    <property type="entry name" value="ATP SYNTHASE SUBUNIT K, MITOCHONDRIAL"/>
    <property type="match status" value="1"/>
</dbReference>
<proteinExistence type="predicted"/>
<keyword evidence="3 4" id="KW-0472">Membrane</keyword>
<dbReference type="PANTHER" id="PTHR28074">
    <property type="entry name" value="ATP SYNTHASE SUBUNIT K, MITOCHONDRIAL"/>
    <property type="match status" value="1"/>
</dbReference>
<protein>
    <recommendedName>
        <fullName evidence="6">ATP synthase subunit K, mitochondrial</fullName>
    </recommendedName>
</protein>